<dbReference type="InterPro" id="IPR036291">
    <property type="entry name" value="NAD(P)-bd_dom_sf"/>
</dbReference>
<name>A0A139ILD7_9PEZI</name>
<dbReference type="Pfam" id="PF01408">
    <property type="entry name" value="GFO_IDH_MocA"/>
    <property type="match status" value="1"/>
</dbReference>
<feature type="domain" description="Gfo/Idh/MocA-like oxidoreductase C-terminal" evidence="4">
    <location>
        <begin position="144"/>
        <end position="362"/>
    </location>
</feature>
<dbReference type="STRING" id="113226.A0A139ILD7"/>
<evidence type="ECO:0000256" key="1">
    <source>
        <dbReference type="ARBA" id="ARBA00010928"/>
    </source>
</evidence>
<dbReference type="AlphaFoldDB" id="A0A139ILD7"/>
<dbReference type="InterPro" id="IPR004104">
    <property type="entry name" value="Gfo/Idh/MocA-like_OxRdtase_C"/>
</dbReference>
<dbReference type="OrthoDB" id="6417021at2759"/>
<organism evidence="5 6">
    <name type="scientific">Pseudocercospora musae</name>
    <dbReference type="NCBI Taxonomy" id="113226"/>
    <lineage>
        <taxon>Eukaryota</taxon>
        <taxon>Fungi</taxon>
        <taxon>Dikarya</taxon>
        <taxon>Ascomycota</taxon>
        <taxon>Pezizomycotina</taxon>
        <taxon>Dothideomycetes</taxon>
        <taxon>Dothideomycetidae</taxon>
        <taxon>Mycosphaerellales</taxon>
        <taxon>Mycosphaerellaceae</taxon>
        <taxon>Pseudocercospora</taxon>
    </lineage>
</organism>
<dbReference type="Proteomes" id="UP000073492">
    <property type="component" value="Unassembled WGS sequence"/>
</dbReference>
<dbReference type="Gene3D" id="3.30.360.10">
    <property type="entry name" value="Dihydrodipicolinate Reductase, domain 2"/>
    <property type="match status" value="1"/>
</dbReference>
<dbReference type="InterPro" id="IPR000683">
    <property type="entry name" value="Gfo/Idh/MocA-like_OxRdtase_N"/>
</dbReference>
<dbReference type="Pfam" id="PF02894">
    <property type="entry name" value="GFO_IDH_MocA_C"/>
    <property type="match status" value="1"/>
</dbReference>
<dbReference type="Gene3D" id="3.40.50.720">
    <property type="entry name" value="NAD(P)-binding Rossmann-like Domain"/>
    <property type="match status" value="1"/>
</dbReference>
<dbReference type="GO" id="GO:0000166">
    <property type="term" value="F:nucleotide binding"/>
    <property type="evidence" value="ECO:0007669"/>
    <property type="project" value="InterPro"/>
</dbReference>
<dbReference type="SUPFAM" id="SSF51735">
    <property type="entry name" value="NAD(P)-binding Rossmann-fold domains"/>
    <property type="match status" value="1"/>
</dbReference>
<evidence type="ECO:0000313" key="6">
    <source>
        <dbReference type="Proteomes" id="UP000073492"/>
    </source>
</evidence>
<evidence type="ECO:0000256" key="2">
    <source>
        <dbReference type="ARBA" id="ARBA00023002"/>
    </source>
</evidence>
<evidence type="ECO:0000259" key="3">
    <source>
        <dbReference type="Pfam" id="PF01408"/>
    </source>
</evidence>
<keyword evidence="6" id="KW-1185">Reference proteome</keyword>
<dbReference type="EMBL" id="LFZO01000055">
    <property type="protein sequence ID" value="KXT15593.1"/>
    <property type="molecule type" value="Genomic_DNA"/>
</dbReference>
<dbReference type="PANTHER" id="PTHR43708:SF5">
    <property type="entry name" value="CONSERVED EXPRESSED OXIDOREDUCTASE (EUROFUNG)-RELATED"/>
    <property type="match status" value="1"/>
</dbReference>
<accession>A0A139ILD7</accession>
<keyword evidence="2" id="KW-0560">Oxidoreductase</keyword>
<dbReference type="GO" id="GO:0016491">
    <property type="term" value="F:oxidoreductase activity"/>
    <property type="evidence" value="ECO:0007669"/>
    <property type="project" value="UniProtKB-KW"/>
</dbReference>
<dbReference type="SUPFAM" id="SSF55347">
    <property type="entry name" value="Glyceraldehyde-3-phosphate dehydrogenase-like, C-terminal domain"/>
    <property type="match status" value="1"/>
</dbReference>
<comment type="caution">
    <text evidence="5">The sequence shown here is derived from an EMBL/GenBank/DDBJ whole genome shotgun (WGS) entry which is preliminary data.</text>
</comment>
<proteinExistence type="inferred from homology"/>
<reference evidence="5 6" key="1">
    <citation type="submission" date="2015-07" db="EMBL/GenBank/DDBJ databases">
        <title>Comparative genomics of the Sigatoka disease complex on banana suggests a link between parallel evolutionary changes in Pseudocercospora fijiensis and Pseudocercospora eumusae and increased virulence on the banana host.</title>
        <authorList>
            <person name="Chang T.-C."/>
            <person name="Salvucci A."/>
            <person name="Crous P.W."/>
            <person name="Stergiopoulos I."/>
        </authorList>
    </citation>
    <scope>NUCLEOTIDE SEQUENCE [LARGE SCALE GENOMIC DNA]</scope>
    <source>
        <strain evidence="5 6">CBS 116634</strain>
    </source>
</reference>
<evidence type="ECO:0000259" key="4">
    <source>
        <dbReference type="Pfam" id="PF02894"/>
    </source>
</evidence>
<gene>
    <name evidence="5" type="ORF">AC579_9951</name>
</gene>
<sequence length="366" mass="40995">MAPIKVGLIGYGLSTNVFHLPWILPNEDLQVYAFLQRAEAPKGTIEPGKHCTVDYPQARHYRTGDEFFADAETDLVIVCTKQDTHFYFAELALKAGKHVVVEKPFTITSAEADKLIALSKQTGKVLTCYQNRRYDSDFRTLQALIQQGSFGKITEFTGHYDVDNPPWIHQDKPAEAGDGLLYVLGSHSIDQTIQLFGLPKTIFCVKRSILVSNGADDTFTILLQYAGDQRDLLVTIKTSVVNPMPSHKIPKFSIRGTHGTYFKTGEDPQIEQLLGLGMKPGKDESFGEEPEKYHGYLTTRKDDGSKFDGVVKSRKGSYVDCYKDIVKAIRGEQDLVVKAEESRNVIRLIELANESAEKGVLVEWRD</sequence>
<protein>
    <recommendedName>
        <fullName evidence="7">Gfo/Idh/MocA-like oxidoreductase N-terminal domain-containing protein</fullName>
    </recommendedName>
</protein>
<dbReference type="InterPro" id="IPR051317">
    <property type="entry name" value="Gfo/Idh/MocA_oxidoreduct"/>
</dbReference>
<feature type="domain" description="Gfo/Idh/MocA-like oxidoreductase N-terminal" evidence="3">
    <location>
        <begin position="4"/>
        <end position="128"/>
    </location>
</feature>
<evidence type="ECO:0008006" key="7">
    <source>
        <dbReference type="Google" id="ProtNLM"/>
    </source>
</evidence>
<dbReference type="PANTHER" id="PTHR43708">
    <property type="entry name" value="CONSERVED EXPRESSED OXIDOREDUCTASE (EUROFUNG)"/>
    <property type="match status" value="1"/>
</dbReference>
<comment type="similarity">
    <text evidence="1">Belongs to the Gfo/Idh/MocA family.</text>
</comment>
<evidence type="ECO:0000313" key="5">
    <source>
        <dbReference type="EMBL" id="KXT15593.1"/>
    </source>
</evidence>